<evidence type="ECO:0000256" key="6">
    <source>
        <dbReference type="ARBA" id="ARBA00022989"/>
    </source>
</evidence>
<sequence>MSALFNFRSLLQVILLFICSCTYIHGQRPSLLDRYKDSGVLGVFWKFARIGERASPYVSLACIAMAVSQFNS</sequence>
<keyword evidence="7 9" id="KW-0333">Golgi apparatus</keyword>
<comment type="caution">
    <text evidence="10">The sequence shown here is derived from an EMBL/GenBank/DDBJ whole genome shotgun (WGS) entry which is preliminary data.</text>
</comment>
<evidence type="ECO:0000256" key="3">
    <source>
        <dbReference type="ARBA" id="ARBA00008961"/>
    </source>
</evidence>
<evidence type="ECO:0000256" key="7">
    <source>
        <dbReference type="ARBA" id="ARBA00023034"/>
    </source>
</evidence>
<name>A0A0A8L662_9SACH</name>
<dbReference type="Pfam" id="PF06842">
    <property type="entry name" value="DUF1242"/>
    <property type="match status" value="1"/>
</dbReference>
<gene>
    <name evidence="10" type="ORF">KLDO_g2821B</name>
</gene>
<dbReference type="EMBL" id="CCBQ010000038">
    <property type="protein sequence ID" value="CDO94561.1"/>
    <property type="molecule type" value="Genomic_DNA"/>
</dbReference>
<evidence type="ECO:0000313" key="10">
    <source>
        <dbReference type="EMBL" id="CDO94561.1"/>
    </source>
</evidence>
<evidence type="ECO:0000256" key="9">
    <source>
        <dbReference type="RuleBase" id="RU910717"/>
    </source>
</evidence>
<proteinExistence type="inferred from homology"/>
<keyword evidence="8" id="KW-0472">Membrane</keyword>
<comment type="subcellular location">
    <subcellularLocation>
        <location evidence="2 9">Golgi apparatus membrane</location>
        <topology evidence="2 9">Single-pass type I membrane protein</topology>
    </subcellularLocation>
</comment>
<evidence type="ECO:0000256" key="5">
    <source>
        <dbReference type="ARBA" id="ARBA00022729"/>
    </source>
</evidence>
<feature type="signal peptide" evidence="9">
    <location>
        <begin position="1"/>
        <end position="26"/>
    </location>
</feature>
<keyword evidence="11" id="KW-1185">Reference proteome</keyword>
<accession>A0A0A8L662</accession>
<keyword evidence="5 9" id="KW-0732">Signal</keyword>
<dbReference type="PANTHER" id="PTHR13229">
    <property type="entry name" value="PROTEIN KISH-A"/>
    <property type="match status" value="1"/>
</dbReference>
<dbReference type="Proteomes" id="UP000031516">
    <property type="component" value="Unassembled WGS sequence"/>
</dbReference>
<comment type="similarity">
    <text evidence="3 9">Belongs to the KISH family.</text>
</comment>
<dbReference type="OrthoDB" id="10034655at2759"/>
<evidence type="ECO:0000256" key="4">
    <source>
        <dbReference type="ARBA" id="ARBA00022692"/>
    </source>
</evidence>
<dbReference type="InterPro" id="IPR009653">
    <property type="entry name" value="Ksh1"/>
</dbReference>
<evidence type="ECO:0000313" key="11">
    <source>
        <dbReference type="Proteomes" id="UP000031516"/>
    </source>
</evidence>
<dbReference type="InterPro" id="IPR051523">
    <property type="entry name" value="KISH_domain"/>
</dbReference>
<dbReference type="AlphaFoldDB" id="A0A0A8L662"/>
<keyword evidence="6" id="KW-1133">Transmembrane helix</keyword>
<comment type="function">
    <text evidence="1 9">Involved in the early part of the secretory pathway.</text>
</comment>
<feature type="chain" id="PRO_5005109559" description="Protein kish" evidence="9">
    <location>
        <begin position="27"/>
        <end position="72"/>
    </location>
</feature>
<dbReference type="GO" id="GO:0000139">
    <property type="term" value="C:Golgi membrane"/>
    <property type="evidence" value="ECO:0007669"/>
    <property type="project" value="UniProtKB-SubCell"/>
</dbReference>
<evidence type="ECO:0000256" key="1">
    <source>
        <dbReference type="ARBA" id="ARBA00002154"/>
    </source>
</evidence>
<evidence type="ECO:0000256" key="2">
    <source>
        <dbReference type="ARBA" id="ARBA00004614"/>
    </source>
</evidence>
<organism evidence="10 11">
    <name type="scientific">Kluyveromyces dobzhanskii CBS 2104</name>
    <dbReference type="NCBI Taxonomy" id="1427455"/>
    <lineage>
        <taxon>Eukaryota</taxon>
        <taxon>Fungi</taxon>
        <taxon>Dikarya</taxon>
        <taxon>Ascomycota</taxon>
        <taxon>Saccharomycotina</taxon>
        <taxon>Saccharomycetes</taxon>
        <taxon>Saccharomycetales</taxon>
        <taxon>Saccharomycetaceae</taxon>
        <taxon>Kluyveromyces</taxon>
    </lineage>
</organism>
<evidence type="ECO:0000256" key="8">
    <source>
        <dbReference type="ARBA" id="ARBA00023136"/>
    </source>
</evidence>
<reference evidence="10 11" key="1">
    <citation type="submission" date="2014-03" db="EMBL/GenBank/DDBJ databases">
        <title>The genome of Kluyveromyces dobzhanskii.</title>
        <authorList>
            <person name="Nystedt B."/>
            <person name="Astrom S."/>
        </authorList>
    </citation>
    <scope>NUCLEOTIDE SEQUENCE [LARGE SCALE GENOMIC DNA]</scope>
    <source>
        <strain evidence="10 11">CBS 2104</strain>
    </source>
</reference>
<keyword evidence="4" id="KW-0812">Transmembrane</keyword>
<protein>
    <recommendedName>
        <fullName evidence="9">Protein kish</fullName>
    </recommendedName>
</protein>